<proteinExistence type="predicted"/>
<reference evidence="2 3" key="1">
    <citation type="journal article" date="2018" name="Sci. Rep.">
        <title>A novel species of the marine cyanobacterium Acaryochloris with a unique pigment content and lifestyle.</title>
        <authorList>
            <person name="Partensky F."/>
            <person name="Six C."/>
            <person name="Ratin M."/>
            <person name="Garczarek L."/>
            <person name="Vaulot D."/>
            <person name="Probert I."/>
            <person name="Calteau A."/>
            <person name="Gourvil P."/>
            <person name="Marie D."/>
            <person name="Grebert T."/>
            <person name="Bouchier C."/>
            <person name="Le Panse S."/>
            <person name="Gachenot M."/>
            <person name="Rodriguez F."/>
            <person name="Garrido J.L."/>
        </authorList>
    </citation>
    <scope>NUCLEOTIDE SEQUENCE [LARGE SCALE GENOMIC DNA]</scope>
    <source>
        <strain evidence="2 3">RCC1774</strain>
    </source>
</reference>
<evidence type="ECO:0000259" key="1">
    <source>
        <dbReference type="Pfam" id="PF05685"/>
    </source>
</evidence>
<dbReference type="Proteomes" id="UP000248857">
    <property type="component" value="Unassembled WGS sequence"/>
</dbReference>
<protein>
    <recommendedName>
        <fullName evidence="1">Putative restriction endonuclease domain-containing protein</fullName>
    </recommendedName>
</protein>
<accession>A0A2W1K1H6</accession>
<organism evidence="2 3">
    <name type="scientific">Acaryochloris thomasi RCC1774</name>
    <dbReference type="NCBI Taxonomy" id="1764569"/>
    <lineage>
        <taxon>Bacteria</taxon>
        <taxon>Bacillati</taxon>
        <taxon>Cyanobacteriota</taxon>
        <taxon>Cyanophyceae</taxon>
        <taxon>Acaryochloridales</taxon>
        <taxon>Acaryochloridaceae</taxon>
        <taxon>Acaryochloris</taxon>
        <taxon>Acaryochloris thomasi</taxon>
    </lineage>
</organism>
<name>A0A2W1K1H6_9CYAN</name>
<dbReference type="Pfam" id="PF05685">
    <property type="entry name" value="Uma2"/>
    <property type="match status" value="1"/>
</dbReference>
<dbReference type="InterPro" id="IPR011335">
    <property type="entry name" value="Restrct_endonuc-II-like"/>
</dbReference>
<dbReference type="PANTHER" id="PTHR34107:SF7">
    <property type="entry name" value="SLR2092 PROTEIN"/>
    <property type="match status" value="1"/>
</dbReference>
<dbReference type="SUPFAM" id="SSF52980">
    <property type="entry name" value="Restriction endonuclease-like"/>
    <property type="match status" value="1"/>
</dbReference>
<comment type="caution">
    <text evidence="2">The sequence shown here is derived from an EMBL/GenBank/DDBJ whole genome shotgun (WGS) entry which is preliminary data.</text>
</comment>
<sequence>MQTLTFELPQEISLRVSQSEFIAIATANRDLRLERTADGELIVNPQTGSESSRRNISITAQLWNWAGANESLGIAFESSGGFKLPSGATRAADASWVSRDRWDTLTEEEKEGFAPLCPDFVVELRSKSDSLSSLQTKMREFVENGARLGWLIDPQNQHVEIYRSGQSVQLLEQPSQLFGEDVHFPALPLTCKVSCNRRAFSWQYSLTI</sequence>
<dbReference type="InterPro" id="IPR012296">
    <property type="entry name" value="Nuclease_put_TT1808"/>
</dbReference>
<dbReference type="InterPro" id="IPR008538">
    <property type="entry name" value="Uma2"/>
</dbReference>
<keyword evidence="3" id="KW-1185">Reference proteome</keyword>
<dbReference type="Gene3D" id="3.90.1570.10">
    <property type="entry name" value="tt1808, chain A"/>
    <property type="match status" value="1"/>
</dbReference>
<dbReference type="AlphaFoldDB" id="A0A2W1K1H6"/>
<evidence type="ECO:0000313" key="2">
    <source>
        <dbReference type="EMBL" id="PZD75304.1"/>
    </source>
</evidence>
<dbReference type="EMBL" id="PQWO01000001">
    <property type="protein sequence ID" value="PZD75304.1"/>
    <property type="molecule type" value="Genomic_DNA"/>
</dbReference>
<evidence type="ECO:0000313" key="3">
    <source>
        <dbReference type="Proteomes" id="UP000248857"/>
    </source>
</evidence>
<dbReference type="CDD" id="cd06260">
    <property type="entry name" value="DUF820-like"/>
    <property type="match status" value="1"/>
</dbReference>
<dbReference type="PANTHER" id="PTHR34107">
    <property type="entry name" value="SLL0198 PROTEIN-RELATED"/>
    <property type="match status" value="1"/>
</dbReference>
<gene>
    <name evidence="2" type="ORF">C1752_00104</name>
</gene>
<feature type="domain" description="Putative restriction endonuclease" evidence="1">
    <location>
        <begin position="20"/>
        <end position="181"/>
    </location>
</feature>